<dbReference type="AlphaFoldDB" id="A0A5D3FAW6"/>
<evidence type="ECO:0000313" key="1">
    <source>
        <dbReference type="EMBL" id="TYK45202.1"/>
    </source>
</evidence>
<accession>A0A5D3FAW6</accession>
<protein>
    <submittedName>
        <fullName evidence="1">Uncharacterized protein</fullName>
    </submittedName>
</protein>
<organism evidence="1 2">
    <name type="scientific">Actinomadura decatromicini</name>
    <dbReference type="NCBI Taxonomy" id="2604572"/>
    <lineage>
        <taxon>Bacteria</taxon>
        <taxon>Bacillati</taxon>
        <taxon>Actinomycetota</taxon>
        <taxon>Actinomycetes</taxon>
        <taxon>Streptosporangiales</taxon>
        <taxon>Thermomonosporaceae</taxon>
        <taxon>Actinomadura</taxon>
    </lineage>
</organism>
<dbReference type="EMBL" id="VSRQ01000007">
    <property type="protein sequence ID" value="TYK45202.1"/>
    <property type="molecule type" value="Genomic_DNA"/>
</dbReference>
<gene>
    <name evidence="1" type="ORF">FXF68_31485</name>
</gene>
<reference evidence="1 2" key="1">
    <citation type="submission" date="2019-08" db="EMBL/GenBank/DDBJ databases">
        <title>Actinomadura sp. nov. CYP1-5 isolated from mountain soil.</title>
        <authorList>
            <person name="Songsumanus A."/>
            <person name="Kuncharoen N."/>
            <person name="Kudo T."/>
            <person name="Yuki M."/>
            <person name="Igarashi Y."/>
            <person name="Tanasupawat S."/>
        </authorList>
    </citation>
    <scope>NUCLEOTIDE SEQUENCE [LARGE SCALE GENOMIC DNA]</scope>
    <source>
        <strain evidence="1 2">CYP1-5</strain>
    </source>
</reference>
<sequence>MKVRLTATGTRPLLLHNVQLASPLNPYAKRLKALNSKRTKTDEDRMEIARVEFEGSLYFDDVVGPYIPGQNLFRSLVGGARLNKAGKKVERGVSIADFQCPLIYDGPRTVDGLWGGGESEYVDIRPVTVQRNKVDRCRPIFREWAIEAEIVIDPKAIDPDEFKEVARLAGELEGLGDFRSMYGRFAAEVEEI</sequence>
<dbReference type="Proteomes" id="UP000323505">
    <property type="component" value="Unassembled WGS sequence"/>
</dbReference>
<comment type="caution">
    <text evidence="1">The sequence shown here is derived from an EMBL/GenBank/DDBJ whole genome shotgun (WGS) entry which is preliminary data.</text>
</comment>
<dbReference type="RefSeq" id="WP_148765628.1">
    <property type="nucleotide sequence ID" value="NZ_VSRQ01000007.1"/>
</dbReference>
<keyword evidence="2" id="KW-1185">Reference proteome</keyword>
<evidence type="ECO:0000313" key="2">
    <source>
        <dbReference type="Proteomes" id="UP000323505"/>
    </source>
</evidence>
<proteinExistence type="predicted"/>
<name>A0A5D3FAW6_9ACTN</name>